<protein>
    <submittedName>
        <fullName evidence="2">Energy-coupling factor transport system substrate-specific component</fullName>
    </submittedName>
</protein>
<dbReference type="STRING" id="1123382.SAMN02745221_01724"/>
<evidence type="ECO:0000256" key="1">
    <source>
        <dbReference type="SAM" id="Phobius"/>
    </source>
</evidence>
<dbReference type="EMBL" id="FQWY01000032">
    <property type="protein sequence ID" value="SHH11749.1"/>
    <property type="molecule type" value="Genomic_DNA"/>
</dbReference>
<feature type="transmembrane region" description="Helical" evidence="1">
    <location>
        <begin position="169"/>
        <end position="190"/>
    </location>
</feature>
<feature type="transmembrane region" description="Helical" evidence="1">
    <location>
        <begin position="69"/>
        <end position="89"/>
    </location>
</feature>
<gene>
    <name evidence="2" type="ORF">SAMN02745221_01724</name>
</gene>
<feature type="transmembrane region" description="Helical" evidence="1">
    <location>
        <begin position="95"/>
        <end position="112"/>
    </location>
</feature>
<dbReference type="AlphaFoldDB" id="A0A1M5QDD9"/>
<evidence type="ECO:0000313" key="3">
    <source>
        <dbReference type="Proteomes" id="UP000242329"/>
    </source>
</evidence>
<feature type="transmembrane region" description="Helical" evidence="1">
    <location>
        <begin position="124"/>
        <end position="149"/>
    </location>
</feature>
<proteinExistence type="predicted"/>
<dbReference type="OrthoDB" id="5198189at2"/>
<organism evidence="2 3">
    <name type="scientific">Thermosyntropha lipolytica DSM 11003</name>
    <dbReference type="NCBI Taxonomy" id="1123382"/>
    <lineage>
        <taxon>Bacteria</taxon>
        <taxon>Bacillati</taxon>
        <taxon>Bacillota</taxon>
        <taxon>Clostridia</taxon>
        <taxon>Eubacteriales</taxon>
        <taxon>Syntrophomonadaceae</taxon>
        <taxon>Thermosyntropha</taxon>
    </lineage>
</organism>
<accession>A0A1M5QDD9</accession>
<dbReference type="Gene3D" id="1.10.1760.20">
    <property type="match status" value="1"/>
</dbReference>
<feature type="transmembrane region" description="Helical" evidence="1">
    <location>
        <begin position="28"/>
        <end position="49"/>
    </location>
</feature>
<evidence type="ECO:0000313" key="2">
    <source>
        <dbReference type="EMBL" id="SHH11749.1"/>
    </source>
</evidence>
<name>A0A1M5QDD9_9FIRM</name>
<keyword evidence="1" id="KW-1133">Transmembrane helix</keyword>
<dbReference type="Pfam" id="PF20221">
    <property type="entry name" value="DUF6580"/>
    <property type="match status" value="1"/>
</dbReference>
<dbReference type="InterPro" id="IPR046487">
    <property type="entry name" value="DUF6580"/>
</dbReference>
<feature type="transmembrane region" description="Helical" evidence="1">
    <location>
        <begin position="5"/>
        <end position="22"/>
    </location>
</feature>
<dbReference type="RefSeq" id="WP_073092881.1">
    <property type="nucleotide sequence ID" value="NZ_FQWY01000032.1"/>
</dbReference>
<keyword evidence="1" id="KW-0812">Transmembrane</keyword>
<keyword evidence="1" id="KW-0472">Membrane</keyword>
<keyword evidence="3" id="KW-1185">Reference proteome</keyword>
<reference evidence="3" key="1">
    <citation type="submission" date="2016-11" db="EMBL/GenBank/DDBJ databases">
        <authorList>
            <person name="Varghese N."/>
            <person name="Submissions S."/>
        </authorList>
    </citation>
    <scope>NUCLEOTIDE SEQUENCE [LARGE SCALE GENOMIC DNA]</scope>
    <source>
        <strain evidence="3">DSM 11003</strain>
    </source>
</reference>
<dbReference type="Proteomes" id="UP000242329">
    <property type="component" value="Unassembled WGS sequence"/>
</dbReference>
<sequence>MHAGLIAGIIGLVLLGIFFWRLEKKTFSSYQLALTAAIAALAATSRVAFAPFPNITPSTFITMITGYTWGIQAGFVVGALSGLISNFFLGQGPWTLWQMVAWGLCGALAGMAGKMSSGFNRPVFTLLCFAGGYLFGLLMNLWHWLAFVYPLNIKTFLSIYAAGFPFDTMHAAGNAVFAFLLGPPFYKILLRYK</sequence>